<dbReference type="AlphaFoldDB" id="E5S312"/>
<dbReference type="HOGENOM" id="CLU_368952_0_0_1"/>
<evidence type="ECO:0000256" key="1">
    <source>
        <dbReference type="SAM" id="MobiDB-lite"/>
    </source>
</evidence>
<sequence length="755" mass="82061">MESQVAKKSTYKLQNNHFEERAISEDVTMAEVLREGWLTKSPPEWKFWTSLLFSSCSLTFARKWKPRYFVLQVGQTDGQTQLKYYTDEEKTRLRGSINLDRCEQVDAYLTYTYKNRIRYQWIFDIRIPKRVYYLVAGNENEMNAWVNDLCCVCNLQREQNPEPDMEDNQYPDHELISLGTCSESVRQVNGAEDWIGNSNDISNSNISNVGKQTNQMASNGTFGRTIAVQGYIPLTDCISGPPRPKHLQKNAERKAFSELPPTHPPPPLPFVSSPNKSPSAVASCEKDVKKEDSSSINACSLSSLTLSPLRSGDDVRAPPPRPPKRSALQSSVGNMYENEEATEETSDFSFYDRPLPPCSLFSSLPRAGKNYTGARGGRASSLQNQSFGTLPRSGKFQTQTSAELNNAASCTLSDLSVSSSNCSSLNMLGLSPPTSASLDYCNLLQQQSGGGFVVDHQLVNNNTASLSSGADNGSNWNESKYPPSDLPPEVRRELKPTNRQKNAHFNGRPLQTIPLSLDAQPRLPYRLTRTNANRGARSAIKAADDGASAIDLSRQVSFSKKHLSGAEAAQLVAKTKYGSVVNVPALKNCNIRMPVVAENTTFFDPYAARVFKNASSYGRVTADVVELEEPSGCRRMEYVEVGGGMGEAGTPSPTYNNLPSPFIFASSLHSSASGVVGVGSGSSTGASGGGGGGGGGGVGGSSVQNSCPSKTSYVLISQEKTQGLLKTKSEQDNMYKTGTLERNKLGSAVLAMSKR</sequence>
<dbReference type="InterPro" id="IPR046355">
    <property type="entry name" value="Gab1-4-like"/>
</dbReference>
<dbReference type="Proteomes" id="UP000054776">
    <property type="component" value="Unassembled WGS sequence"/>
</dbReference>
<feature type="region of interest" description="Disordered" evidence="1">
    <location>
        <begin position="372"/>
        <end position="393"/>
    </location>
</feature>
<feature type="region of interest" description="Disordered" evidence="1">
    <location>
        <begin position="684"/>
        <end position="703"/>
    </location>
</feature>
<feature type="region of interest" description="Disordered" evidence="1">
    <location>
        <begin position="256"/>
        <end position="288"/>
    </location>
</feature>
<protein>
    <submittedName>
        <fullName evidence="3">Protein daughter of sevenless</fullName>
    </submittedName>
</protein>
<dbReference type="OrthoDB" id="67516at2759"/>
<proteinExistence type="predicted"/>
<gene>
    <name evidence="3" type="primary">dos</name>
    <name evidence="3" type="ORF">T01_10128</name>
</gene>
<dbReference type="PANTHER" id="PTHR45960">
    <property type="entry name" value="GRB2-ASSOCIATED-BINDING PROTEIN"/>
    <property type="match status" value="1"/>
</dbReference>
<dbReference type="RefSeq" id="XP_003379563.1">
    <property type="nucleotide sequence ID" value="XM_003379515.1"/>
</dbReference>
<dbReference type="InterPro" id="IPR011993">
    <property type="entry name" value="PH-like_dom_sf"/>
</dbReference>
<name>E5S312_TRISP</name>
<dbReference type="PROSITE" id="PS50003">
    <property type="entry name" value="PH_DOMAIN"/>
    <property type="match status" value="1"/>
</dbReference>
<feature type="domain" description="PH" evidence="2">
    <location>
        <begin position="31"/>
        <end position="154"/>
    </location>
</feature>
<dbReference type="GO" id="GO:0005737">
    <property type="term" value="C:cytoplasm"/>
    <property type="evidence" value="ECO:0007669"/>
    <property type="project" value="TreeGrafter"/>
</dbReference>
<reference evidence="3 4" key="1">
    <citation type="submission" date="2015-01" db="EMBL/GenBank/DDBJ databases">
        <title>Evolution of Trichinella species and genotypes.</title>
        <authorList>
            <person name="Korhonen P.K."/>
            <person name="Edoardo P."/>
            <person name="Giuseppe L.R."/>
            <person name="Gasser R.B."/>
        </authorList>
    </citation>
    <scope>NUCLEOTIDE SEQUENCE [LARGE SCALE GENOMIC DNA]</scope>
    <source>
        <strain evidence="3">ISS3</strain>
    </source>
</reference>
<dbReference type="GO" id="GO:0007165">
    <property type="term" value="P:signal transduction"/>
    <property type="evidence" value="ECO:0007669"/>
    <property type="project" value="TreeGrafter"/>
</dbReference>
<dbReference type="SUPFAM" id="SSF50729">
    <property type="entry name" value="PH domain-like"/>
    <property type="match status" value="1"/>
</dbReference>
<accession>E5S312</accession>
<dbReference type="eggNOG" id="KOG3751">
    <property type="taxonomic scope" value="Eukaryota"/>
</dbReference>
<feature type="compositionally biased region" description="Polar residues" evidence="1">
    <location>
        <begin position="464"/>
        <end position="478"/>
    </location>
</feature>
<dbReference type="InParanoid" id="E5S312"/>
<dbReference type="STRING" id="6334.E5S312"/>
<evidence type="ECO:0000259" key="2">
    <source>
        <dbReference type="PROSITE" id="PS50003"/>
    </source>
</evidence>
<dbReference type="InterPro" id="IPR001849">
    <property type="entry name" value="PH_domain"/>
</dbReference>
<evidence type="ECO:0000313" key="4">
    <source>
        <dbReference type="Proteomes" id="UP000054776"/>
    </source>
</evidence>
<dbReference type="GO" id="GO:0035591">
    <property type="term" value="F:signaling adaptor activity"/>
    <property type="evidence" value="ECO:0007669"/>
    <property type="project" value="TreeGrafter"/>
</dbReference>
<dbReference type="SMART" id="SM00233">
    <property type="entry name" value="PH"/>
    <property type="match status" value="1"/>
</dbReference>
<dbReference type="EMBL" id="JYDH01000061">
    <property type="protein sequence ID" value="KRY34851.1"/>
    <property type="molecule type" value="Genomic_DNA"/>
</dbReference>
<evidence type="ECO:0000313" key="3">
    <source>
        <dbReference type="EMBL" id="KRY34851.1"/>
    </source>
</evidence>
<feature type="region of interest" description="Disordered" evidence="1">
    <location>
        <begin position="307"/>
        <end position="332"/>
    </location>
</feature>
<feature type="region of interest" description="Disordered" evidence="1">
    <location>
        <begin position="464"/>
        <end position="489"/>
    </location>
</feature>
<keyword evidence="4" id="KW-1185">Reference proteome</keyword>
<comment type="caution">
    <text evidence="3">The sequence shown here is derived from an EMBL/GenBank/DDBJ whole genome shotgun (WGS) entry which is preliminary data.</text>
</comment>
<dbReference type="KEGG" id="tsp:Tsp_03220"/>
<dbReference type="CDD" id="cd13384">
    <property type="entry name" value="PH_Gab2_2"/>
    <property type="match status" value="1"/>
</dbReference>
<dbReference type="OMA" id="FTWTKKF"/>
<dbReference type="Pfam" id="PF00169">
    <property type="entry name" value="PH"/>
    <property type="match status" value="1"/>
</dbReference>
<dbReference type="Gene3D" id="2.30.29.30">
    <property type="entry name" value="Pleckstrin-homology domain (PH domain)/Phosphotyrosine-binding domain (PTB)"/>
    <property type="match status" value="1"/>
</dbReference>
<organism evidence="3 4">
    <name type="scientific">Trichinella spiralis</name>
    <name type="common">Trichina worm</name>
    <dbReference type="NCBI Taxonomy" id="6334"/>
    <lineage>
        <taxon>Eukaryota</taxon>
        <taxon>Metazoa</taxon>
        <taxon>Ecdysozoa</taxon>
        <taxon>Nematoda</taxon>
        <taxon>Enoplea</taxon>
        <taxon>Dorylaimia</taxon>
        <taxon>Trichinellida</taxon>
        <taxon>Trichinellidae</taxon>
        <taxon>Trichinella</taxon>
    </lineage>
</organism>
<dbReference type="PANTHER" id="PTHR45960:SF2">
    <property type="entry name" value="PROTEIN DAUGHTER OF SEVENLESS"/>
    <property type="match status" value="1"/>
</dbReference>
<feature type="compositionally biased region" description="Gly residues" evidence="1">
    <location>
        <begin position="684"/>
        <end position="700"/>
    </location>
</feature>